<evidence type="ECO:0000256" key="3">
    <source>
        <dbReference type="ARBA" id="ARBA00011881"/>
    </source>
</evidence>
<comment type="similarity">
    <text evidence="2">Belongs to the threonine aldolase family.</text>
</comment>
<dbReference type="InterPro" id="IPR015424">
    <property type="entry name" value="PyrdxlP-dep_Trfase"/>
</dbReference>
<dbReference type="InterPro" id="IPR001597">
    <property type="entry name" value="ArAA_b-elim_lyase/Thr_aldolase"/>
</dbReference>
<proteinExistence type="inferred from homology"/>
<name>A0A8J3CF97_9BURK</name>
<evidence type="ECO:0000256" key="1">
    <source>
        <dbReference type="ARBA" id="ARBA00001933"/>
    </source>
</evidence>
<organism evidence="6 7">
    <name type="scientific">Formosimonas limnophila</name>
    <dbReference type="NCBI Taxonomy" id="1384487"/>
    <lineage>
        <taxon>Bacteria</taxon>
        <taxon>Pseudomonadati</taxon>
        <taxon>Pseudomonadota</taxon>
        <taxon>Betaproteobacteria</taxon>
        <taxon>Burkholderiales</taxon>
        <taxon>Burkholderiaceae</taxon>
        <taxon>Formosimonas</taxon>
    </lineage>
</organism>
<dbReference type="PANTHER" id="PTHR48097">
    <property type="entry name" value="L-THREONINE ALDOLASE-RELATED"/>
    <property type="match status" value="1"/>
</dbReference>
<sequence>MNPIHPALINLPAPNTTFASDNSAGVHLAALQAIIDANTHHALAYGSDSWTQDVQKRFKELFGAQSESFIVWGGTGANVMALATLLQAGECVVCSDKAHIALDETGAPERALGAKLLTLPTNDGKIRPEQISQLSSLIGVQHHAQPGVLSITQATELGTLYTADEIRALTFEAKKLGMRVHLDGARIANATAALGGTVDTLRDFTVHAGLDVVCFGGTKAGLAFGEAVVYLNPEHARRAKYVHKQVNQLPSKMRFAAAQLSALLDNQLWLTLATHANQMAQRLYHATKDISGVSYPHAPAINGLFPILPRAAIEPLADWCKFWDWDESINQVRWMTAWDTTEQDVDRFAAGVRAILASQS</sequence>
<dbReference type="Gene3D" id="3.40.640.10">
    <property type="entry name" value="Type I PLP-dependent aspartate aminotransferase-like (Major domain)"/>
    <property type="match status" value="1"/>
</dbReference>
<gene>
    <name evidence="6" type="ORF">GCM10009007_00400</name>
</gene>
<feature type="domain" description="Aromatic amino acid beta-eliminating lyase/threonine aldolase" evidence="5">
    <location>
        <begin position="18"/>
        <end position="294"/>
    </location>
</feature>
<evidence type="ECO:0000259" key="5">
    <source>
        <dbReference type="Pfam" id="PF01212"/>
    </source>
</evidence>
<dbReference type="InterPro" id="IPR015421">
    <property type="entry name" value="PyrdxlP-dep_Trfase_major"/>
</dbReference>
<dbReference type="SUPFAM" id="SSF53383">
    <property type="entry name" value="PLP-dependent transferases"/>
    <property type="match status" value="1"/>
</dbReference>
<dbReference type="EMBL" id="BMZG01000001">
    <property type="protein sequence ID" value="GHA64002.1"/>
    <property type="molecule type" value="Genomic_DNA"/>
</dbReference>
<keyword evidence="7" id="KW-1185">Reference proteome</keyword>
<dbReference type="RefSeq" id="WP_229809648.1">
    <property type="nucleotide sequence ID" value="NZ_BMZG01000001.1"/>
</dbReference>
<reference evidence="6" key="1">
    <citation type="journal article" date="2014" name="Int. J. Syst. Evol. Microbiol.">
        <title>Complete genome sequence of Corynebacterium casei LMG S-19264T (=DSM 44701T), isolated from a smear-ripened cheese.</title>
        <authorList>
            <consortium name="US DOE Joint Genome Institute (JGI-PGF)"/>
            <person name="Walter F."/>
            <person name="Albersmeier A."/>
            <person name="Kalinowski J."/>
            <person name="Ruckert C."/>
        </authorList>
    </citation>
    <scope>NUCLEOTIDE SEQUENCE</scope>
    <source>
        <strain evidence="6">KCTC 32501</strain>
    </source>
</reference>
<dbReference type="PANTHER" id="PTHR48097:SF5">
    <property type="entry name" value="LOW SPECIFICITY L-THREONINE ALDOLASE"/>
    <property type="match status" value="1"/>
</dbReference>
<dbReference type="AlphaFoldDB" id="A0A8J3CF97"/>
<dbReference type="InterPro" id="IPR015422">
    <property type="entry name" value="PyrdxlP-dep_Trfase_small"/>
</dbReference>
<evidence type="ECO:0000256" key="2">
    <source>
        <dbReference type="ARBA" id="ARBA00006966"/>
    </source>
</evidence>
<dbReference type="Gene3D" id="3.90.1150.10">
    <property type="entry name" value="Aspartate Aminotransferase, domain 1"/>
    <property type="match status" value="1"/>
</dbReference>
<dbReference type="Proteomes" id="UP000614287">
    <property type="component" value="Unassembled WGS sequence"/>
</dbReference>
<evidence type="ECO:0000313" key="7">
    <source>
        <dbReference type="Proteomes" id="UP000614287"/>
    </source>
</evidence>
<accession>A0A8J3CF97</accession>
<comment type="caution">
    <text evidence="6">The sequence shown here is derived from an EMBL/GenBank/DDBJ whole genome shotgun (WGS) entry which is preliminary data.</text>
</comment>
<comment type="subunit">
    <text evidence="3">Homotetramer.</text>
</comment>
<keyword evidence="4" id="KW-0663">Pyridoxal phosphate</keyword>
<evidence type="ECO:0000256" key="4">
    <source>
        <dbReference type="ARBA" id="ARBA00022898"/>
    </source>
</evidence>
<dbReference type="Pfam" id="PF01212">
    <property type="entry name" value="Beta_elim_lyase"/>
    <property type="match status" value="1"/>
</dbReference>
<comment type="cofactor">
    <cofactor evidence="1">
        <name>pyridoxal 5'-phosphate</name>
        <dbReference type="ChEBI" id="CHEBI:597326"/>
    </cofactor>
</comment>
<dbReference type="GO" id="GO:0006520">
    <property type="term" value="P:amino acid metabolic process"/>
    <property type="evidence" value="ECO:0007669"/>
    <property type="project" value="InterPro"/>
</dbReference>
<reference evidence="6" key="2">
    <citation type="submission" date="2020-09" db="EMBL/GenBank/DDBJ databases">
        <authorList>
            <person name="Sun Q."/>
            <person name="Kim S."/>
        </authorList>
    </citation>
    <scope>NUCLEOTIDE SEQUENCE</scope>
    <source>
        <strain evidence="6">KCTC 32501</strain>
    </source>
</reference>
<protein>
    <submittedName>
        <fullName evidence="6">Threonine aldolase</fullName>
    </submittedName>
</protein>
<dbReference type="GO" id="GO:0016829">
    <property type="term" value="F:lyase activity"/>
    <property type="evidence" value="ECO:0007669"/>
    <property type="project" value="InterPro"/>
</dbReference>
<evidence type="ECO:0000313" key="6">
    <source>
        <dbReference type="EMBL" id="GHA64002.1"/>
    </source>
</evidence>